<comment type="caution">
    <text evidence="1">The sequence shown here is derived from an EMBL/GenBank/DDBJ whole genome shotgun (WGS) entry which is preliminary data.</text>
</comment>
<reference evidence="1" key="1">
    <citation type="submission" date="2023-09" db="EMBL/GenBank/DDBJ databases">
        <title>Vallitalea sediminicola and Vallitalea maricola sp. nov., anaerobic bacteria isolated from marine sediment.</title>
        <authorList>
            <person name="Hirano S."/>
            <person name="Maeda A."/>
            <person name="Terahara T."/>
            <person name="Mori K."/>
            <person name="Hamada M."/>
            <person name="Matsumoto R."/>
            <person name="Kobayashi T."/>
        </authorList>
    </citation>
    <scope>NUCLEOTIDE SEQUENCE</scope>
    <source>
        <strain evidence="1">AN17-2</strain>
    </source>
</reference>
<proteinExistence type="predicted"/>
<dbReference type="Proteomes" id="UP001374599">
    <property type="component" value="Unassembled WGS sequence"/>
</dbReference>
<accession>A0ACB5UEV2</accession>
<sequence length="645" mass="72131">MKIKIFKNKKILAGIIAISGIIGIGIFLLFTPQETQTTVREREYMAKKDNITVGVETSGQINTLPNLHTFAENTVIDNVFVKLGSEVKKGDKLASISQENLEELIKAAKDELSDAKAALLLASSAKDVLLKQNDKNKQDGINSIQQDYDMKLSMLYSEKSRLEKAIHDYEVKISELTKQISDLSSLVKDTANIVESLQSKINANIIKIGELNEKLLKIDDGSSDRKYLNSRILDVQFEIQGISDLISDKEVLANKNQISIQNLNNEILDINKQIDELLKLVEQTENEEEKEILNSQIQLLKDTAKSKIEKIDELSYKKELLQLKDKLAERKKELKNLQVNLNYIDDGSEEATLIRLEITKLQNQNTTWQQEIDTLLKDKSVAELEQLKNEKATAEVSLEKAYTDFSLKLEEIQRTEKQYNQAVESQGKDNTFSDYKVNEELKAINENISKANRNTGYAQDKLNKLIELQNNPVLYAQMDGIVTSLNYKTGDMVADGKAVCTIGKVSEITITVPVSAVDIGSVAPGQKVNIFVDAFAEQKFTGTVTERLLVANDNGDYPVTITLDQTEQMVLPGMKAFATIILKEKQDILTISNKAILLENGEQYVNIKNEDGELVKTKVVTGFSDGRISEVISGLSENDVAVVQE</sequence>
<gene>
    <name evidence="1" type="ORF">AN2V17_07110</name>
</gene>
<protein>
    <submittedName>
        <fullName evidence="1">Uncharacterized protein</fullName>
    </submittedName>
</protein>
<organism evidence="1 2">
    <name type="scientific">Vallitalea maricola</name>
    <dbReference type="NCBI Taxonomy" id="3074433"/>
    <lineage>
        <taxon>Bacteria</taxon>
        <taxon>Bacillati</taxon>
        <taxon>Bacillota</taxon>
        <taxon>Clostridia</taxon>
        <taxon>Lachnospirales</taxon>
        <taxon>Vallitaleaceae</taxon>
        <taxon>Vallitalea</taxon>
    </lineage>
</organism>
<evidence type="ECO:0000313" key="2">
    <source>
        <dbReference type="Proteomes" id="UP001374599"/>
    </source>
</evidence>
<dbReference type="EMBL" id="BTPU01000009">
    <property type="protein sequence ID" value="GMQ61482.1"/>
    <property type="molecule type" value="Genomic_DNA"/>
</dbReference>
<name>A0ACB5UEV2_9FIRM</name>
<evidence type="ECO:0000313" key="1">
    <source>
        <dbReference type="EMBL" id="GMQ61482.1"/>
    </source>
</evidence>
<keyword evidence="2" id="KW-1185">Reference proteome</keyword>